<dbReference type="Pfam" id="PF04338">
    <property type="entry name" value="DUF481"/>
    <property type="match status" value="1"/>
</dbReference>
<sequence>MFKTRHIAPLAFALAAAPTWAQAPLKTDGKWRGSINAGASLASGNTDSTSFNLGANAGRATDRDRLNFTLTALYGTKKENGSSSETANLLRMGGKYDRDITDRTFGFGSLDIEHDKLQELDMRGVAAAGVGRHIIKTEKTIFDVFTGLAYNHERFTTETRNSTELLLGEESTHMISDTTSLNQRLALYPNISDGGEYRIQFDAGITTSITKKIELKVTLSNRYMSNPQPGVKKSDTLLLTNIGYRFE</sequence>
<keyword evidence="1" id="KW-0732">Signal</keyword>
<comment type="caution">
    <text evidence="2">The sequence shown here is derived from an EMBL/GenBank/DDBJ whole genome shotgun (WGS) entry which is preliminary data.</text>
</comment>
<accession>A0A4Q7NGF5</accession>
<evidence type="ECO:0000313" key="3">
    <source>
        <dbReference type="Proteomes" id="UP000292445"/>
    </source>
</evidence>
<dbReference type="EMBL" id="SGXC01000001">
    <property type="protein sequence ID" value="RZS84031.1"/>
    <property type="molecule type" value="Genomic_DNA"/>
</dbReference>
<dbReference type="AlphaFoldDB" id="A0A4Q7NGF5"/>
<dbReference type="Proteomes" id="UP000292445">
    <property type="component" value="Unassembled WGS sequence"/>
</dbReference>
<feature type="chain" id="PRO_5020373929" evidence="1">
    <location>
        <begin position="22"/>
        <end position="247"/>
    </location>
</feature>
<protein>
    <submittedName>
        <fullName evidence="2">Putative salt-induced outer membrane protein YdiY</fullName>
    </submittedName>
</protein>
<keyword evidence="3" id="KW-1185">Reference proteome</keyword>
<dbReference type="InterPro" id="IPR007433">
    <property type="entry name" value="DUF481"/>
</dbReference>
<organism evidence="2 3">
    <name type="scientific">Pigmentiphaga kullae</name>
    <dbReference type="NCBI Taxonomy" id="151784"/>
    <lineage>
        <taxon>Bacteria</taxon>
        <taxon>Pseudomonadati</taxon>
        <taxon>Pseudomonadota</taxon>
        <taxon>Betaproteobacteria</taxon>
        <taxon>Burkholderiales</taxon>
        <taxon>Alcaligenaceae</taxon>
        <taxon>Pigmentiphaga</taxon>
    </lineage>
</organism>
<name>A0A4Q7NGF5_9BURK</name>
<evidence type="ECO:0000256" key="1">
    <source>
        <dbReference type="SAM" id="SignalP"/>
    </source>
</evidence>
<dbReference type="RefSeq" id="WP_165404340.1">
    <property type="nucleotide sequence ID" value="NZ_SGXC01000001.1"/>
</dbReference>
<evidence type="ECO:0000313" key="2">
    <source>
        <dbReference type="EMBL" id="RZS84031.1"/>
    </source>
</evidence>
<reference evidence="2 3" key="1">
    <citation type="submission" date="2019-02" db="EMBL/GenBank/DDBJ databases">
        <title>Genomic Encyclopedia of Type Strains, Phase IV (KMG-IV): sequencing the most valuable type-strain genomes for metagenomic binning, comparative biology and taxonomic classification.</title>
        <authorList>
            <person name="Goeker M."/>
        </authorList>
    </citation>
    <scope>NUCLEOTIDE SEQUENCE [LARGE SCALE GENOMIC DNA]</scope>
    <source>
        <strain evidence="2 3">K24</strain>
    </source>
</reference>
<feature type="signal peptide" evidence="1">
    <location>
        <begin position="1"/>
        <end position="21"/>
    </location>
</feature>
<gene>
    <name evidence="2" type="ORF">EV675_0033</name>
</gene>
<proteinExistence type="predicted"/>